<comment type="catalytic activity">
    <reaction evidence="26">
        <text>1-tetradecanoyl-sn-glycero-3-phosphocholine + H2O = 1-tetradecanoyl-sn-glycerol + phosphocholine + H(+)</text>
        <dbReference type="Rhea" id="RHEA:40999"/>
        <dbReference type="ChEBI" id="CHEBI:15377"/>
        <dbReference type="ChEBI" id="CHEBI:15378"/>
        <dbReference type="ChEBI" id="CHEBI:64489"/>
        <dbReference type="ChEBI" id="CHEBI:75536"/>
        <dbReference type="ChEBI" id="CHEBI:295975"/>
    </reaction>
    <physiologicalReaction direction="left-to-right" evidence="26">
        <dbReference type="Rhea" id="RHEA:41000"/>
    </physiologicalReaction>
</comment>
<keyword evidence="6" id="KW-0597">Phosphoprotein</keyword>
<keyword evidence="7" id="KW-0336">GPI-anchor</keyword>
<keyword evidence="9" id="KW-0732">Signal</keyword>
<dbReference type="InterPro" id="IPR026263">
    <property type="entry name" value="Alkaline_phosphatase_prok"/>
</dbReference>
<evidence type="ECO:0000256" key="18">
    <source>
        <dbReference type="ARBA" id="ARBA00031167"/>
    </source>
</evidence>
<evidence type="ECO:0000256" key="27">
    <source>
        <dbReference type="ARBA" id="ARBA00048209"/>
    </source>
</evidence>
<comment type="subcellular location">
    <subcellularLocation>
        <location evidence="2">Cell membrane</location>
        <topology evidence="2">Lipid-anchor</topology>
        <topology evidence="2">GPI-anchor</topology>
    </subcellularLocation>
</comment>
<dbReference type="SUPFAM" id="SSF53649">
    <property type="entry name" value="Alkaline phosphatase-like"/>
    <property type="match status" value="1"/>
</dbReference>
<evidence type="ECO:0000256" key="19">
    <source>
        <dbReference type="ARBA" id="ARBA00032556"/>
    </source>
</evidence>
<keyword evidence="14" id="KW-0472">Membrane</keyword>
<comment type="catalytic activity">
    <reaction evidence="29">
        <text>sn-glycerol 3-phosphocholine + H2O = phosphocholine + glycerol + H(+)</text>
        <dbReference type="Rhea" id="RHEA:19545"/>
        <dbReference type="ChEBI" id="CHEBI:15377"/>
        <dbReference type="ChEBI" id="CHEBI:15378"/>
        <dbReference type="ChEBI" id="CHEBI:16870"/>
        <dbReference type="ChEBI" id="CHEBI:17754"/>
        <dbReference type="ChEBI" id="CHEBI:295975"/>
        <dbReference type="EC" id="3.1.4.38"/>
    </reaction>
    <physiologicalReaction direction="left-to-right" evidence="29">
        <dbReference type="Rhea" id="RHEA:19546"/>
    </physiologicalReaction>
</comment>
<evidence type="ECO:0000256" key="33">
    <source>
        <dbReference type="SAM" id="MobiDB-lite"/>
    </source>
</evidence>
<keyword evidence="15" id="KW-1015">Disulfide bond</keyword>
<dbReference type="PANTHER" id="PTHR10151">
    <property type="entry name" value="ECTONUCLEOTIDE PYROPHOSPHATASE/PHOSPHODIESTERASE"/>
    <property type="match status" value="1"/>
</dbReference>
<keyword evidence="5" id="KW-1003">Cell membrane</keyword>
<gene>
    <name evidence="34" type="ORF">GCM10022292_00590</name>
</gene>
<evidence type="ECO:0000256" key="5">
    <source>
        <dbReference type="ARBA" id="ARBA00022475"/>
    </source>
</evidence>
<evidence type="ECO:0000256" key="1">
    <source>
        <dbReference type="ARBA" id="ARBA00001947"/>
    </source>
</evidence>
<evidence type="ECO:0000256" key="22">
    <source>
        <dbReference type="ARBA" id="ARBA00047322"/>
    </source>
</evidence>
<keyword evidence="10" id="KW-0378">Hydrolase</keyword>
<name>A0ABP8CJC3_9FLAO</name>
<dbReference type="Gene3D" id="3.40.720.10">
    <property type="entry name" value="Alkaline Phosphatase, subunit A"/>
    <property type="match status" value="1"/>
</dbReference>
<keyword evidence="11" id="KW-0862">Zinc</keyword>
<keyword evidence="35" id="KW-1185">Reference proteome</keyword>
<evidence type="ECO:0000256" key="16">
    <source>
        <dbReference type="ARBA" id="ARBA00023180"/>
    </source>
</evidence>
<evidence type="ECO:0000256" key="13">
    <source>
        <dbReference type="ARBA" id="ARBA00023098"/>
    </source>
</evidence>
<evidence type="ECO:0000256" key="31">
    <source>
        <dbReference type="ARBA" id="ARBA00049320"/>
    </source>
</evidence>
<keyword evidence="8 32" id="KW-0479">Metal-binding</keyword>
<dbReference type="Proteomes" id="UP001501682">
    <property type="component" value="Unassembled WGS sequence"/>
</dbReference>
<comment type="catalytic activity">
    <reaction evidence="25">
        <text>a 1-acyl-sn-glycero-3-phosphocholine + H2O = a 1-acyl-sn-glycerol + phosphocholine + H(+)</text>
        <dbReference type="Rhea" id="RHEA:44720"/>
        <dbReference type="ChEBI" id="CHEBI:15377"/>
        <dbReference type="ChEBI" id="CHEBI:15378"/>
        <dbReference type="ChEBI" id="CHEBI:58168"/>
        <dbReference type="ChEBI" id="CHEBI:64683"/>
        <dbReference type="ChEBI" id="CHEBI:295975"/>
    </reaction>
    <physiologicalReaction direction="left-to-right" evidence="25">
        <dbReference type="Rhea" id="RHEA:44721"/>
    </physiologicalReaction>
</comment>
<proteinExistence type="inferred from homology"/>
<evidence type="ECO:0000256" key="32">
    <source>
        <dbReference type="PIRNR" id="PIRNR031924"/>
    </source>
</evidence>
<keyword evidence="17" id="KW-0449">Lipoprotein</keyword>
<evidence type="ECO:0000256" key="12">
    <source>
        <dbReference type="ARBA" id="ARBA00022963"/>
    </source>
</evidence>
<evidence type="ECO:0000256" key="20">
    <source>
        <dbReference type="ARBA" id="ARBA00046203"/>
    </source>
</evidence>
<comment type="similarity">
    <text evidence="3">Belongs to the nucleotide pyrophosphatase/phosphodiesterase family.</text>
</comment>
<evidence type="ECO:0000256" key="7">
    <source>
        <dbReference type="ARBA" id="ARBA00022622"/>
    </source>
</evidence>
<evidence type="ECO:0000256" key="6">
    <source>
        <dbReference type="ARBA" id="ARBA00022553"/>
    </source>
</evidence>
<evidence type="ECO:0000256" key="26">
    <source>
        <dbReference type="ARBA" id="ARBA00047779"/>
    </source>
</evidence>
<dbReference type="Gene3D" id="3.30.1360.150">
    <property type="match status" value="1"/>
</dbReference>
<evidence type="ECO:0000256" key="25">
    <source>
        <dbReference type="ARBA" id="ARBA00047600"/>
    </source>
</evidence>
<dbReference type="NCBIfam" id="NF042991">
    <property type="entry name" value="alk_phos_PafA"/>
    <property type="match status" value="1"/>
</dbReference>
<comment type="catalytic activity">
    <reaction evidence="22">
        <text>1-(9Z-octadecenoyl)-sn-glycero-3-phosphocholine + H2O = 1-(9Z-octadecenoyl)-sn-glycerol + phosphocholine + H(+)</text>
        <dbReference type="Rhea" id="RHEA:41091"/>
        <dbReference type="ChEBI" id="CHEBI:15377"/>
        <dbReference type="ChEBI" id="CHEBI:15378"/>
        <dbReference type="ChEBI" id="CHEBI:28610"/>
        <dbReference type="ChEBI" id="CHEBI:75757"/>
        <dbReference type="ChEBI" id="CHEBI:295975"/>
    </reaction>
    <physiologicalReaction direction="left-to-right" evidence="22">
        <dbReference type="Rhea" id="RHEA:41092"/>
    </physiologicalReaction>
</comment>
<comment type="catalytic activity">
    <reaction evidence="21">
        <text>1-dodecanoyl-sn-glycero-3-phosphocholine + H2O = 1-dodecanoyl-sn-glycerol + phosphocholine + H(+)</text>
        <dbReference type="Rhea" id="RHEA:41127"/>
        <dbReference type="ChEBI" id="CHEBI:15377"/>
        <dbReference type="ChEBI" id="CHEBI:15378"/>
        <dbReference type="ChEBI" id="CHEBI:74966"/>
        <dbReference type="ChEBI" id="CHEBI:75529"/>
        <dbReference type="ChEBI" id="CHEBI:295975"/>
    </reaction>
    <physiologicalReaction direction="left-to-right" evidence="21">
        <dbReference type="Rhea" id="RHEA:41128"/>
    </physiologicalReaction>
</comment>
<dbReference type="EMBL" id="BAABCB010000002">
    <property type="protein sequence ID" value="GAA4239984.1"/>
    <property type="molecule type" value="Genomic_DNA"/>
</dbReference>
<sequence length="543" mass="60188">MFNSCSSQNTTIETTETTSIAETSSRPKLVVGIVVDQMRYDYLTRFESKFGDGGFNRMINEGFNCKNNHFNYIPTYTGPGHASVYTGTTPKIHGIIGNNWYDKETKEMVYCAGDDNVKSVGTEHKAGKMSPHRMQTTSFADENRLFTQMQGKTIGISLKDRGAILPAGHVANAAYWFHGRDEGRWISSSFYMNDLPKWVKDFNTETHAESYLKEWNTLYDISTYTESGVDENTFEGGFKGKEKATFPYDLKALSKDNRGFDILKATPYGNSLTTDFAIAAIKAEGLGQDQITDVLAVSFSATDYVGHNFGVNSKEIQDTYLRLDKDLERLFIYLDATVGKGEYTVFLTADHGAVDVPSYLTSARIPSGYVDNKDRKEKFNTFLEATYGTKDIVENISNGQIFLDRKKVEDLDLNLIDVQNAIAMEQLGYKNISKVYTATTMSSSSFSNGVEMLLQNGFNQKRSGDVLLVNDTAFISYSKTGSTHGSGLNYDTHVPLLFFGKGVKHGETFDKTVIPDIAPTISALLGISFPNGATGKPLGFVID</sequence>
<dbReference type="InterPro" id="IPR017850">
    <property type="entry name" value="Alkaline_phosphatase_core_sf"/>
</dbReference>
<dbReference type="EC" id="3.1.4.38" evidence="4"/>
<feature type="region of interest" description="Disordered" evidence="33">
    <location>
        <begin position="1"/>
        <end position="21"/>
    </location>
</feature>
<evidence type="ECO:0000256" key="30">
    <source>
        <dbReference type="ARBA" id="ARBA00049092"/>
    </source>
</evidence>
<evidence type="ECO:0000256" key="4">
    <source>
        <dbReference type="ARBA" id="ARBA00012318"/>
    </source>
</evidence>
<evidence type="ECO:0000256" key="11">
    <source>
        <dbReference type="ARBA" id="ARBA00022833"/>
    </source>
</evidence>
<accession>A0ABP8CJC3</accession>
<keyword evidence="16" id="KW-0325">Glycoprotein</keyword>
<evidence type="ECO:0000256" key="21">
    <source>
        <dbReference type="ARBA" id="ARBA00047290"/>
    </source>
</evidence>
<organism evidence="34 35">
    <name type="scientific">Winogradskyella damuponensis</name>
    <dbReference type="NCBI Taxonomy" id="943939"/>
    <lineage>
        <taxon>Bacteria</taxon>
        <taxon>Pseudomonadati</taxon>
        <taxon>Bacteroidota</taxon>
        <taxon>Flavobacteriia</taxon>
        <taxon>Flavobacteriales</taxon>
        <taxon>Flavobacteriaceae</taxon>
        <taxon>Winogradskyella</taxon>
    </lineage>
</organism>
<evidence type="ECO:0000256" key="17">
    <source>
        <dbReference type="ARBA" id="ARBA00023288"/>
    </source>
</evidence>
<protein>
    <recommendedName>
        <fullName evidence="4">glycerophosphocholine cholinephosphodiesterase</fullName>
        <ecNumber evidence="4">3.1.4.38</ecNumber>
    </recommendedName>
    <alternativeName>
        <fullName evidence="19">Choline-specific glycerophosphodiester phosphodiesterase</fullName>
    </alternativeName>
    <alternativeName>
        <fullName evidence="18">Ectonucleotide pyrophosphatase/phosphodiesterase family member 6</fullName>
    </alternativeName>
</protein>
<feature type="compositionally biased region" description="Low complexity" evidence="33">
    <location>
        <begin position="10"/>
        <end position="21"/>
    </location>
</feature>
<evidence type="ECO:0000256" key="10">
    <source>
        <dbReference type="ARBA" id="ARBA00022801"/>
    </source>
</evidence>
<evidence type="ECO:0000256" key="3">
    <source>
        <dbReference type="ARBA" id="ARBA00010594"/>
    </source>
</evidence>
<comment type="catalytic activity">
    <reaction evidence="23">
        <text>glycero-2-phosphocholine + H2O = phosphocholine + glycerol + H(+)</text>
        <dbReference type="Rhea" id="RHEA:61684"/>
        <dbReference type="ChEBI" id="CHEBI:15377"/>
        <dbReference type="ChEBI" id="CHEBI:15378"/>
        <dbReference type="ChEBI" id="CHEBI:17754"/>
        <dbReference type="ChEBI" id="CHEBI:144950"/>
        <dbReference type="ChEBI" id="CHEBI:295975"/>
    </reaction>
    <physiologicalReaction direction="left-to-right" evidence="23">
        <dbReference type="Rhea" id="RHEA:61685"/>
    </physiologicalReaction>
</comment>
<evidence type="ECO:0000256" key="23">
    <source>
        <dbReference type="ARBA" id="ARBA00047482"/>
    </source>
</evidence>
<dbReference type="PIRSF" id="PIRSF031924">
    <property type="entry name" value="Pi-irrepressible_AP"/>
    <property type="match status" value="1"/>
</dbReference>
<comment type="catalytic activity">
    <reaction evidence="27">
        <text>1-hexadecanoyl-sn-glycero-3-phosphocholine + H2O = 1-hexadecanoyl-sn-glycerol + phosphocholine + H(+)</text>
        <dbReference type="Rhea" id="RHEA:41119"/>
        <dbReference type="ChEBI" id="CHEBI:15377"/>
        <dbReference type="ChEBI" id="CHEBI:15378"/>
        <dbReference type="ChEBI" id="CHEBI:72998"/>
        <dbReference type="ChEBI" id="CHEBI:75542"/>
        <dbReference type="ChEBI" id="CHEBI:295975"/>
    </reaction>
    <physiologicalReaction direction="left-to-right" evidence="27">
        <dbReference type="Rhea" id="RHEA:41120"/>
    </physiologicalReaction>
</comment>
<evidence type="ECO:0000256" key="29">
    <source>
        <dbReference type="ARBA" id="ARBA00048703"/>
    </source>
</evidence>
<evidence type="ECO:0000256" key="8">
    <source>
        <dbReference type="ARBA" id="ARBA00022723"/>
    </source>
</evidence>
<comment type="catalytic activity">
    <reaction evidence="31">
        <text>1-(5Z,8Z,11Z,14Z-eicosatetraenoyl)-sn-glycero-3-phosphocholine + H2O = 1-(5Z,8Z,11Z,14Z-eicosatetraenoyl)-sn-glycerol + phosphocholine + H(+)</text>
        <dbReference type="Rhea" id="RHEA:41003"/>
        <dbReference type="ChEBI" id="CHEBI:15377"/>
        <dbReference type="ChEBI" id="CHEBI:15378"/>
        <dbReference type="ChEBI" id="CHEBI:34071"/>
        <dbReference type="ChEBI" id="CHEBI:74344"/>
        <dbReference type="ChEBI" id="CHEBI:295975"/>
    </reaction>
    <physiologicalReaction direction="left-to-right" evidence="31">
        <dbReference type="Rhea" id="RHEA:41004"/>
    </physiologicalReaction>
</comment>
<keyword evidence="12" id="KW-0442">Lipid degradation</keyword>
<comment type="catalytic activity">
    <reaction evidence="28">
        <text>sphing-4-enine-phosphocholine + H2O = sphing-4-enine + phosphocholine + H(+)</text>
        <dbReference type="Rhea" id="RHEA:41095"/>
        <dbReference type="ChEBI" id="CHEBI:15377"/>
        <dbReference type="ChEBI" id="CHEBI:15378"/>
        <dbReference type="ChEBI" id="CHEBI:57756"/>
        <dbReference type="ChEBI" id="CHEBI:58906"/>
        <dbReference type="ChEBI" id="CHEBI:295975"/>
    </reaction>
    <physiologicalReaction direction="left-to-right" evidence="28">
        <dbReference type="Rhea" id="RHEA:41096"/>
    </physiologicalReaction>
</comment>
<evidence type="ECO:0000256" key="15">
    <source>
        <dbReference type="ARBA" id="ARBA00023157"/>
    </source>
</evidence>
<comment type="catalytic activity">
    <reaction evidence="30">
        <text>1-(9Z,12Z)-octadecadienoyl-sn-glycero-3-phosphocholine + H2O = 1-(9Z,12Z-octadecadienoyl)-sn-glycerol + phosphocholine + H(+)</text>
        <dbReference type="Rhea" id="RHEA:41115"/>
        <dbReference type="ChEBI" id="CHEBI:15377"/>
        <dbReference type="ChEBI" id="CHEBI:15378"/>
        <dbReference type="ChEBI" id="CHEBI:28733"/>
        <dbReference type="ChEBI" id="CHEBI:75561"/>
        <dbReference type="ChEBI" id="CHEBI:295975"/>
    </reaction>
    <physiologicalReaction direction="left-to-right" evidence="30">
        <dbReference type="Rhea" id="RHEA:41116"/>
    </physiologicalReaction>
</comment>
<evidence type="ECO:0000256" key="24">
    <source>
        <dbReference type="ARBA" id="ARBA00047494"/>
    </source>
</evidence>
<keyword evidence="13" id="KW-0443">Lipid metabolism</keyword>
<dbReference type="InterPro" id="IPR002591">
    <property type="entry name" value="Phosphodiest/P_Trfase"/>
</dbReference>
<evidence type="ECO:0000256" key="2">
    <source>
        <dbReference type="ARBA" id="ARBA00004609"/>
    </source>
</evidence>
<comment type="function">
    <text evidence="20">Choline-specific glycerophosphodiesterase that hydrolyzes glycerophosphocholine (GPC) and lysophosphatidylcholine (LPC) and contributes to supplying choline to the cells. Has a preference for LPC with short (12:0 and 14:0) or polyunsaturated (18:2 and 20:4) fatty acids. In vitro, hydrolyzes only choline-containing lysophospholipids, such as sphingosylphosphorylcholine (SPC), platelet-activating factor (PAF) and lysoPAF, but not other lysophospholipids.</text>
</comment>
<evidence type="ECO:0000313" key="35">
    <source>
        <dbReference type="Proteomes" id="UP001501682"/>
    </source>
</evidence>
<dbReference type="PANTHER" id="PTHR10151:SF66">
    <property type="entry name" value="GLYCEROPHOSPHOCHOLINE CHOLINEPHOSPHODIESTERASE ENPP6"/>
    <property type="match status" value="1"/>
</dbReference>
<evidence type="ECO:0000256" key="14">
    <source>
        <dbReference type="ARBA" id="ARBA00023136"/>
    </source>
</evidence>
<dbReference type="CDD" id="cd16016">
    <property type="entry name" value="AP-SPAP"/>
    <property type="match status" value="1"/>
</dbReference>
<reference evidence="35" key="1">
    <citation type="journal article" date="2019" name="Int. J. Syst. Evol. Microbiol.">
        <title>The Global Catalogue of Microorganisms (GCM) 10K type strain sequencing project: providing services to taxonomists for standard genome sequencing and annotation.</title>
        <authorList>
            <consortium name="The Broad Institute Genomics Platform"/>
            <consortium name="The Broad Institute Genome Sequencing Center for Infectious Disease"/>
            <person name="Wu L."/>
            <person name="Ma J."/>
        </authorList>
    </citation>
    <scope>NUCLEOTIDE SEQUENCE [LARGE SCALE GENOMIC DNA]</scope>
    <source>
        <strain evidence="35">JCM 17633</strain>
    </source>
</reference>
<comment type="cofactor">
    <cofactor evidence="1">
        <name>Zn(2+)</name>
        <dbReference type="ChEBI" id="CHEBI:29105"/>
    </cofactor>
</comment>
<comment type="catalytic activity">
    <reaction evidence="24">
        <text>a 1-O-alkyl-sn-glycero-3-phosphocholine + H2O = a 1-O-alkyl-sn-glycerol + phosphocholine + H(+)</text>
        <dbReference type="Rhea" id="RHEA:36083"/>
        <dbReference type="ChEBI" id="CHEBI:15377"/>
        <dbReference type="ChEBI" id="CHEBI:15378"/>
        <dbReference type="ChEBI" id="CHEBI:15850"/>
        <dbReference type="ChEBI" id="CHEBI:30909"/>
        <dbReference type="ChEBI" id="CHEBI:295975"/>
    </reaction>
    <physiologicalReaction direction="left-to-right" evidence="24">
        <dbReference type="Rhea" id="RHEA:36084"/>
    </physiologicalReaction>
</comment>
<comment type="caution">
    <text evidence="34">The sequence shown here is derived from an EMBL/GenBank/DDBJ whole genome shotgun (WGS) entry which is preliminary data.</text>
</comment>
<dbReference type="Pfam" id="PF01663">
    <property type="entry name" value="Phosphodiest"/>
    <property type="match status" value="1"/>
</dbReference>
<evidence type="ECO:0000256" key="9">
    <source>
        <dbReference type="ARBA" id="ARBA00022729"/>
    </source>
</evidence>
<evidence type="ECO:0000256" key="28">
    <source>
        <dbReference type="ARBA" id="ARBA00048234"/>
    </source>
</evidence>
<evidence type="ECO:0000313" key="34">
    <source>
        <dbReference type="EMBL" id="GAA4239984.1"/>
    </source>
</evidence>